<organism evidence="1 2">
    <name type="scientific">Trifolium medium</name>
    <dbReference type="NCBI Taxonomy" id="97028"/>
    <lineage>
        <taxon>Eukaryota</taxon>
        <taxon>Viridiplantae</taxon>
        <taxon>Streptophyta</taxon>
        <taxon>Embryophyta</taxon>
        <taxon>Tracheophyta</taxon>
        <taxon>Spermatophyta</taxon>
        <taxon>Magnoliopsida</taxon>
        <taxon>eudicotyledons</taxon>
        <taxon>Gunneridae</taxon>
        <taxon>Pentapetalae</taxon>
        <taxon>rosids</taxon>
        <taxon>fabids</taxon>
        <taxon>Fabales</taxon>
        <taxon>Fabaceae</taxon>
        <taxon>Papilionoideae</taxon>
        <taxon>50 kb inversion clade</taxon>
        <taxon>NPAAA clade</taxon>
        <taxon>Hologalegina</taxon>
        <taxon>IRL clade</taxon>
        <taxon>Trifolieae</taxon>
        <taxon>Trifolium</taxon>
    </lineage>
</organism>
<name>A0A392UKB4_9FABA</name>
<dbReference type="AlphaFoldDB" id="A0A392UKB4"/>
<proteinExistence type="predicted"/>
<evidence type="ECO:0000313" key="2">
    <source>
        <dbReference type="Proteomes" id="UP000265520"/>
    </source>
</evidence>
<evidence type="ECO:0000313" key="1">
    <source>
        <dbReference type="EMBL" id="MCI73074.1"/>
    </source>
</evidence>
<dbReference type="EMBL" id="LXQA010830885">
    <property type="protein sequence ID" value="MCI73074.1"/>
    <property type="molecule type" value="Genomic_DNA"/>
</dbReference>
<dbReference type="Proteomes" id="UP000265520">
    <property type="component" value="Unassembled WGS sequence"/>
</dbReference>
<sequence length="56" mass="6029">ARWDLAFEMRGCVIATGRCSQISLAPDSCSVREVVLAKSLSHEDVLASAFAFSARV</sequence>
<keyword evidence="2" id="KW-1185">Reference proteome</keyword>
<accession>A0A392UKB4</accession>
<reference evidence="1 2" key="1">
    <citation type="journal article" date="2018" name="Front. Plant Sci.">
        <title>Red Clover (Trifolium pratense) and Zigzag Clover (T. medium) - A Picture of Genomic Similarities and Differences.</title>
        <authorList>
            <person name="Dluhosova J."/>
            <person name="Istvanek J."/>
            <person name="Nedelnik J."/>
            <person name="Repkova J."/>
        </authorList>
    </citation>
    <scope>NUCLEOTIDE SEQUENCE [LARGE SCALE GENOMIC DNA]</scope>
    <source>
        <strain evidence="2">cv. 10/8</strain>
        <tissue evidence="1">Leaf</tissue>
    </source>
</reference>
<protein>
    <submittedName>
        <fullName evidence="1">Uncharacterized protein</fullName>
    </submittedName>
</protein>
<feature type="non-terminal residue" evidence="1">
    <location>
        <position position="1"/>
    </location>
</feature>
<comment type="caution">
    <text evidence="1">The sequence shown here is derived from an EMBL/GenBank/DDBJ whole genome shotgun (WGS) entry which is preliminary data.</text>
</comment>